<dbReference type="Proteomes" id="UP001596147">
    <property type="component" value="Unassembled WGS sequence"/>
</dbReference>
<evidence type="ECO:0000256" key="7">
    <source>
        <dbReference type="SAM" id="Phobius"/>
    </source>
</evidence>
<feature type="domain" description="Type II secretion system protein GspF" evidence="8">
    <location>
        <begin position="207"/>
        <end position="328"/>
    </location>
</feature>
<dbReference type="InterPro" id="IPR042094">
    <property type="entry name" value="T2SS_GspF_sf"/>
</dbReference>
<keyword evidence="5 7" id="KW-1133">Transmembrane helix</keyword>
<comment type="caution">
    <text evidence="9">The sequence shown here is derived from an EMBL/GenBank/DDBJ whole genome shotgun (WGS) entry which is preliminary data.</text>
</comment>
<dbReference type="PANTHER" id="PTHR30012:SF0">
    <property type="entry name" value="TYPE II SECRETION SYSTEM PROTEIN F-RELATED"/>
    <property type="match status" value="1"/>
</dbReference>
<feature type="transmembrane region" description="Helical" evidence="7">
    <location>
        <begin position="302"/>
        <end position="327"/>
    </location>
</feature>
<keyword evidence="10" id="KW-1185">Reference proteome</keyword>
<evidence type="ECO:0000256" key="6">
    <source>
        <dbReference type="ARBA" id="ARBA00023136"/>
    </source>
</evidence>
<gene>
    <name evidence="9" type="primary">comGB</name>
    <name evidence="9" type="ORF">ACFPM4_00125</name>
</gene>
<dbReference type="Pfam" id="PF00482">
    <property type="entry name" value="T2SSF"/>
    <property type="match status" value="2"/>
</dbReference>
<comment type="similarity">
    <text evidence="2">Belongs to the GSP F family.</text>
</comment>
<keyword evidence="6 7" id="KW-0472">Membrane</keyword>
<protein>
    <submittedName>
        <fullName evidence="9">Competence type IV pilus assembly protein ComGB</fullName>
    </submittedName>
</protein>
<dbReference type="EMBL" id="JBHSMC010000001">
    <property type="protein sequence ID" value="MFC5463148.1"/>
    <property type="molecule type" value="Genomic_DNA"/>
</dbReference>
<keyword evidence="3" id="KW-1003">Cell membrane</keyword>
<evidence type="ECO:0000256" key="4">
    <source>
        <dbReference type="ARBA" id="ARBA00022692"/>
    </source>
</evidence>
<dbReference type="InterPro" id="IPR047692">
    <property type="entry name" value="T4P_ComGB"/>
</dbReference>
<keyword evidence="4 7" id="KW-0812">Transmembrane</keyword>
<proteinExistence type="inferred from homology"/>
<evidence type="ECO:0000256" key="2">
    <source>
        <dbReference type="ARBA" id="ARBA00005745"/>
    </source>
</evidence>
<feature type="transmembrane region" description="Helical" evidence="7">
    <location>
        <begin position="103"/>
        <end position="126"/>
    </location>
</feature>
<comment type="subcellular location">
    <subcellularLocation>
        <location evidence="1">Cell membrane</location>
        <topology evidence="1">Multi-pass membrane protein</topology>
    </subcellularLocation>
</comment>
<accession>A0ABW0LEG6</accession>
<feature type="domain" description="Type II secretion system protein GspF" evidence="8">
    <location>
        <begin position="9"/>
        <end position="127"/>
    </location>
</feature>
<feature type="transmembrane region" description="Helical" evidence="7">
    <location>
        <begin position="146"/>
        <end position="171"/>
    </location>
</feature>
<sequence>MTLKEQGIFLIRCSEMLNNGFNLLEVLSLLSKLRFHQSILNSMIHDLQTGDSIYQVLLRNHFDKQVCTQIYFAEKHGYISTTLQEAGSYLLKKEEGKKKLVKLLQYPLILLLTLFVVTILLNTLLLPRIQILYTSMAHNHGSHTSFSLQVLSFLPYYLLLILLLGLLIFFICKWRVKKKSAVSIATFFSKLPFIGSYYTLYQTFFIAREWSSLLRCGYSFSEIITIMREQTFLPLLHEMATDLRSQLINGKKLSDALSIFAFFEKDLASIIAHGEYNGRLDSELQFYSKVCFERLEEKLTKLFLLIQPIIFLFIGLLIILIYMAIFLPMFQLIENI</sequence>
<name>A0ABW0LEG6_9BACI</name>
<organism evidence="9 10">
    <name type="scientific">Lederbergia graminis</name>
    <dbReference type="NCBI Taxonomy" id="735518"/>
    <lineage>
        <taxon>Bacteria</taxon>
        <taxon>Bacillati</taxon>
        <taxon>Bacillota</taxon>
        <taxon>Bacilli</taxon>
        <taxon>Bacillales</taxon>
        <taxon>Bacillaceae</taxon>
        <taxon>Lederbergia</taxon>
    </lineage>
</organism>
<evidence type="ECO:0000256" key="3">
    <source>
        <dbReference type="ARBA" id="ARBA00022475"/>
    </source>
</evidence>
<dbReference type="NCBIfam" id="NF041012">
    <property type="entry name" value="T4P_ComGB"/>
    <property type="match status" value="1"/>
</dbReference>
<evidence type="ECO:0000313" key="10">
    <source>
        <dbReference type="Proteomes" id="UP001596147"/>
    </source>
</evidence>
<reference evidence="10" key="1">
    <citation type="journal article" date="2019" name="Int. J. Syst. Evol. Microbiol.">
        <title>The Global Catalogue of Microorganisms (GCM) 10K type strain sequencing project: providing services to taxonomists for standard genome sequencing and annotation.</title>
        <authorList>
            <consortium name="The Broad Institute Genomics Platform"/>
            <consortium name="The Broad Institute Genome Sequencing Center for Infectious Disease"/>
            <person name="Wu L."/>
            <person name="Ma J."/>
        </authorList>
    </citation>
    <scope>NUCLEOTIDE SEQUENCE [LARGE SCALE GENOMIC DNA]</scope>
    <source>
        <strain evidence="10">CGMCC 1.12237</strain>
    </source>
</reference>
<dbReference type="Gene3D" id="1.20.81.30">
    <property type="entry name" value="Type II secretion system (T2SS), domain F"/>
    <property type="match status" value="2"/>
</dbReference>
<dbReference type="InterPro" id="IPR003004">
    <property type="entry name" value="GspF/PilC"/>
</dbReference>
<evidence type="ECO:0000313" key="9">
    <source>
        <dbReference type="EMBL" id="MFC5463148.1"/>
    </source>
</evidence>
<dbReference type="PANTHER" id="PTHR30012">
    <property type="entry name" value="GENERAL SECRETION PATHWAY PROTEIN"/>
    <property type="match status" value="1"/>
</dbReference>
<dbReference type="PRINTS" id="PR00812">
    <property type="entry name" value="BCTERIALGSPF"/>
</dbReference>
<dbReference type="InterPro" id="IPR018076">
    <property type="entry name" value="T2SS_GspF_dom"/>
</dbReference>
<evidence type="ECO:0000259" key="8">
    <source>
        <dbReference type="Pfam" id="PF00482"/>
    </source>
</evidence>
<evidence type="ECO:0000256" key="5">
    <source>
        <dbReference type="ARBA" id="ARBA00022989"/>
    </source>
</evidence>
<evidence type="ECO:0000256" key="1">
    <source>
        <dbReference type="ARBA" id="ARBA00004651"/>
    </source>
</evidence>